<evidence type="ECO:0000256" key="1">
    <source>
        <dbReference type="ARBA" id="ARBA00022448"/>
    </source>
</evidence>
<dbReference type="GO" id="GO:0051539">
    <property type="term" value="F:4 iron, 4 sulfur cluster binding"/>
    <property type="evidence" value="ECO:0007669"/>
    <property type="project" value="UniProtKB-KW"/>
</dbReference>
<keyword evidence="3" id="KW-0479">Metal-binding</keyword>
<evidence type="ECO:0000256" key="5">
    <source>
        <dbReference type="ARBA" id="ARBA00023004"/>
    </source>
</evidence>
<evidence type="ECO:0000256" key="2">
    <source>
        <dbReference type="ARBA" id="ARBA00022485"/>
    </source>
</evidence>
<proteinExistence type="predicted"/>
<dbReference type="EMBL" id="DTFI01000109">
    <property type="protein sequence ID" value="HGI43604.1"/>
    <property type="molecule type" value="Genomic_DNA"/>
</dbReference>
<dbReference type="PROSITE" id="PS00198">
    <property type="entry name" value="4FE4S_FER_1"/>
    <property type="match status" value="1"/>
</dbReference>
<dbReference type="InterPro" id="IPR017900">
    <property type="entry name" value="4Fe4S_Fe_S_CS"/>
</dbReference>
<dbReference type="Pfam" id="PF13183">
    <property type="entry name" value="Fer4_8"/>
    <property type="match status" value="1"/>
</dbReference>
<keyword evidence="5" id="KW-0408">Iron</keyword>
<sequence>MSSWEVFGYDAVKAGARAVVGRLNPVLLHFVENCVGCALCEVNCPYTPAGEEYGPVEKAEPLRKIVRGQVFLSARLLPQLFGAKLPRTAEELDRWAELAYRCTNCGLCYTTCPFGIHSGTMISHLRYFLLMSGRVPTLLKMMMDLEVSGNILSAEAFSRVWSELAEKLKGLGVTFDRKGAKYVYLPSLAEALITPGAIVGTAKILNKLGLDWTMPGKPLSVRAPIAGLVGDSEAVLEVTKRVVDYVAEVGASTVVLSDGGYPYRFFRFDAPALLGKPLGFEVVHIVELLHEALKKGGLNLKETDRKVTWHSPCQLGRMSGFIEEPVEVLSSASKNFVKLESHGLFSKCCGGGNGIACVVPPTLEMFEKLLGTRIPVSEREKAFLDKLYKDILVAGKAKVDEIKKSGAQIVVTACVGCVHTLNMTTKAHGVEVEIKTLPEFIADLLPG</sequence>
<reference evidence="8" key="1">
    <citation type="journal article" date="2020" name="mSystems">
        <title>Genome- and Community-Level Interaction Insights into Carbon Utilization and Element Cycling Functions of Hydrothermarchaeota in Hydrothermal Sediment.</title>
        <authorList>
            <person name="Zhou Z."/>
            <person name="Liu Y."/>
            <person name="Xu W."/>
            <person name="Pan J."/>
            <person name="Luo Z.H."/>
            <person name="Li M."/>
        </authorList>
    </citation>
    <scope>NUCLEOTIDE SEQUENCE [LARGE SCALE GENOMIC DNA]</scope>
    <source>
        <strain evidence="8">SpSt-735</strain>
    </source>
</reference>
<keyword evidence="2" id="KW-0004">4Fe-4S</keyword>
<dbReference type="PANTHER" id="PTHR43551:SF1">
    <property type="entry name" value="HETERODISULFIDE REDUCTASE"/>
    <property type="match status" value="1"/>
</dbReference>
<dbReference type="GO" id="GO:0046872">
    <property type="term" value="F:metal ion binding"/>
    <property type="evidence" value="ECO:0007669"/>
    <property type="project" value="UniProtKB-KW"/>
</dbReference>
<accession>A0A7C4F8Y3</accession>
<evidence type="ECO:0000256" key="4">
    <source>
        <dbReference type="ARBA" id="ARBA00022982"/>
    </source>
</evidence>
<feature type="domain" description="4Fe-4S ferredoxin-type" evidence="7">
    <location>
        <begin position="24"/>
        <end position="54"/>
    </location>
</feature>
<feature type="domain" description="4Fe-4S ferredoxin-type" evidence="7">
    <location>
        <begin position="93"/>
        <end position="122"/>
    </location>
</feature>
<dbReference type="PANTHER" id="PTHR43551">
    <property type="entry name" value="FUMARATE REDUCTASE IRON-SULFUR SUBUNIT"/>
    <property type="match status" value="1"/>
</dbReference>
<dbReference type="GO" id="GO:0016491">
    <property type="term" value="F:oxidoreductase activity"/>
    <property type="evidence" value="ECO:0007669"/>
    <property type="project" value="UniProtKB-ARBA"/>
</dbReference>
<evidence type="ECO:0000259" key="7">
    <source>
        <dbReference type="PROSITE" id="PS51379"/>
    </source>
</evidence>
<keyword evidence="1" id="KW-0813">Transport</keyword>
<organism evidence="8">
    <name type="scientific">Thermofilum pendens</name>
    <dbReference type="NCBI Taxonomy" id="2269"/>
    <lineage>
        <taxon>Archaea</taxon>
        <taxon>Thermoproteota</taxon>
        <taxon>Thermoprotei</taxon>
        <taxon>Thermofilales</taxon>
        <taxon>Thermofilaceae</taxon>
        <taxon>Thermofilum</taxon>
    </lineage>
</organism>
<dbReference type="Gene3D" id="1.10.1060.10">
    <property type="entry name" value="Alpha-helical ferredoxin"/>
    <property type="match status" value="1"/>
</dbReference>
<evidence type="ECO:0000313" key="8">
    <source>
        <dbReference type="EMBL" id="HGI43604.1"/>
    </source>
</evidence>
<keyword evidence="4" id="KW-0249">Electron transport</keyword>
<keyword evidence="6" id="KW-0411">Iron-sulfur</keyword>
<dbReference type="InterPro" id="IPR004017">
    <property type="entry name" value="Cys_rich_dom"/>
</dbReference>
<dbReference type="PROSITE" id="PS51379">
    <property type="entry name" value="4FE4S_FER_2"/>
    <property type="match status" value="2"/>
</dbReference>
<gene>
    <name evidence="8" type="ORF">ENV17_04385</name>
</gene>
<dbReference type="Pfam" id="PF02754">
    <property type="entry name" value="CCG"/>
    <property type="match status" value="2"/>
</dbReference>
<comment type="caution">
    <text evidence="8">The sequence shown here is derived from an EMBL/GenBank/DDBJ whole genome shotgun (WGS) entry which is preliminary data.</text>
</comment>
<dbReference type="SUPFAM" id="SSF46548">
    <property type="entry name" value="alpha-helical ferredoxin"/>
    <property type="match status" value="1"/>
</dbReference>
<evidence type="ECO:0000256" key="6">
    <source>
        <dbReference type="ARBA" id="ARBA00023014"/>
    </source>
</evidence>
<protein>
    <submittedName>
        <fullName evidence="8">(Fe-S)-binding protein</fullName>
    </submittedName>
</protein>
<dbReference type="InterPro" id="IPR009051">
    <property type="entry name" value="Helical_ferredxn"/>
</dbReference>
<name>A0A7C4F8Y3_THEPE</name>
<dbReference type="AlphaFoldDB" id="A0A7C4F8Y3"/>
<dbReference type="InterPro" id="IPR017896">
    <property type="entry name" value="4Fe4S_Fe-S-bd"/>
</dbReference>
<evidence type="ECO:0000256" key="3">
    <source>
        <dbReference type="ARBA" id="ARBA00022723"/>
    </source>
</evidence>